<reference evidence="5 6" key="1">
    <citation type="submission" date="2016-11" db="EMBL/GenBank/DDBJ databases">
        <authorList>
            <person name="Varghese N."/>
            <person name="Submissions S."/>
        </authorList>
    </citation>
    <scope>NUCLEOTIDE SEQUENCE [LARGE SCALE GENOMIC DNA]</scope>
    <source>
        <strain evidence="5 6">DSM 19027</strain>
    </source>
</reference>
<evidence type="ECO:0000259" key="4">
    <source>
        <dbReference type="SMART" id="SM00967"/>
    </source>
</evidence>
<gene>
    <name evidence="5" type="ORF">SAMN05444373_105618</name>
</gene>
<feature type="domain" description="RNA 2-O ribose methyltransferase substrate binding" evidence="4">
    <location>
        <begin position="35"/>
        <end position="107"/>
    </location>
</feature>
<dbReference type="CDD" id="cd18095">
    <property type="entry name" value="SpoU-like_rRNA-MTase"/>
    <property type="match status" value="1"/>
</dbReference>
<dbReference type="GO" id="GO:0008173">
    <property type="term" value="F:RNA methyltransferase activity"/>
    <property type="evidence" value="ECO:0007669"/>
    <property type="project" value="InterPro"/>
</dbReference>
<dbReference type="RefSeq" id="WP_149679484.1">
    <property type="nucleotide sequence ID" value="NZ_FQZP01000056.1"/>
</dbReference>
<dbReference type="InterPro" id="IPR051259">
    <property type="entry name" value="rRNA_Methyltransferase"/>
</dbReference>
<keyword evidence="6" id="KW-1185">Reference proteome</keyword>
<dbReference type="SUPFAM" id="SSF55315">
    <property type="entry name" value="L30e-like"/>
    <property type="match status" value="1"/>
</dbReference>
<protein>
    <submittedName>
        <fullName evidence="5">RNA methyltransferase, TrmH family</fullName>
    </submittedName>
</protein>
<dbReference type="InterPro" id="IPR029028">
    <property type="entry name" value="Alpha/beta_knot_MTases"/>
</dbReference>
<dbReference type="Proteomes" id="UP000324781">
    <property type="component" value="Unassembled WGS sequence"/>
</dbReference>
<proteinExistence type="inferred from homology"/>
<keyword evidence="3 5" id="KW-0808">Transferase</keyword>
<organism evidence="5 6">
    <name type="scientific">Thermoclostridium caenicola</name>
    <dbReference type="NCBI Taxonomy" id="659425"/>
    <lineage>
        <taxon>Bacteria</taxon>
        <taxon>Bacillati</taxon>
        <taxon>Bacillota</taxon>
        <taxon>Clostridia</taxon>
        <taxon>Eubacteriales</taxon>
        <taxon>Oscillospiraceae</taxon>
        <taxon>Thermoclostridium</taxon>
    </lineage>
</organism>
<dbReference type="PANTHER" id="PTHR43191:SF2">
    <property type="entry name" value="RRNA METHYLTRANSFERASE 3, MITOCHONDRIAL"/>
    <property type="match status" value="1"/>
</dbReference>
<evidence type="ECO:0000256" key="1">
    <source>
        <dbReference type="ARBA" id="ARBA00007228"/>
    </source>
</evidence>
<evidence type="ECO:0000256" key="2">
    <source>
        <dbReference type="ARBA" id="ARBA00022603"/>
    </source>
</evidence>
<dbReference type="AlphaFoldDB" id="A0A1M6JGL4"/>
<dbReference type="InterPro" id="IPR013123">
    <property type="entry name" value="SpoU_subst-bd"/>
</dbReference>
<dbReference type="InterPro" id="IPR001537">
    <property type="entry name" value="SpoU_MeTrfase"/>
</dbReference>
<dbReference type="Gene3D" id="3.30.1330.30">
    <property type="match status" value="1"/>
</dbReference>
<dbReference type="GO" id="GO:0003723">
    <property type="term" value="F:RNA binding"/>
    <property type="evidence" value="ECO:0007669"/>
    <property type="project" value="InterPro"/>
</dbReference>
<dbReference type="Pfam" id="PF00588">
    <property type="entry name" value="SpoU_methylase"/>
    <property type="match status" value="1"/>
</dbReference>
<sequence>MDKRITRITSASNQIVKQLRELADKKGRIKWDAFIIEGLKLVDEALSYRVPIRYFLAADSVYPQFEPMMSGWEDIPVYLVPDDLFERVSTTGTPQGILAVAPLMDHEDQSVIAAGSKFVILEQLQDPGNVGTIIRTADACGFDGVLLSSGCADPHNPKVIRAAMGSVFHIPILSCADIFGTINRLKSRGIRIVAAHPRDSAVVWELPLADSIAVVIGNEGNGLSQKMLDMVDMRAMIPMPGKAESLNAASATSMILYESMRQRLSGC</sequence>
<dbReference type="SUPFAM" id="SSF75217">
    <property type="entry name" value="alpha/beta knot"/>
    <property type="match status" value="1"/>
</dbReference>
<dbReference type="GO" id="GO:0006396">
    <property type="term" value="P:RNA processing"/>
    <property type="evidence" value="ECO:0007669"/>
    <property type="project" value="InterPro"/>
</dbReference>
<dbReference type="EMBL" id="FQZP01000056">
    <property type="protein sequence ID" value="SHJ45742.1"/>
    <property type="molecule type" value="Genomic_DNA"/>
</dbReference>
<dbReference type="InterPro" id="IPR029064">
    <property type="entry name" value="Ribosomal_eL30-like_sf"/>
</dbReference>
<evidence type="ECO:0000313" key="5">
    <source>
        <dbReference type="EMBL" id="SHJ45742.1"/>
    </source>
</evidence>
<dbReference type="SMART" id="SM00967">
    <property type="entry name" value="SpoU_sub_bind"/>
    <property type="match status" value="1"/>
</dbReference>
<evidence type="ECO:0000313" key="6">
    <source>
        <dbReference type="Proteomes" id="UP000324781"/>
    </source>
</evidence>
<dbReference type="OrthoDB" id="9785673at2"/>
<name>A0A1M6JGL4_9FIRM</name>
<dbReference type="InterPro" id="IPR029026">
    <property type="entry name" value="tRNA_m1G_MTases_N"/>
</dbReference>
<dbReference type="GO" id="GO:0005737">
    <property type="term" value="C:cytoplasm"/>
    <property type="evidence" value="ECO:0007669"/>
    <property type="project" value="UniProtKB-ARBA"/>
</dbReference>
<dbReference type="GO" id="GO:0032259">
    <property type="term" value="P:methylation"/>
    <property type="evidence" value="ECO:0007669"/>
    <property type="project" value="UniProtKB-KW"/>
</dbReference>
<dbReference type="Gene3D" id="3.40.1280.10">
    <property type="match status" value="1"/>
</dbReference>
<evidence type="ECO:0000256" key="3">
    <source>
        <dbReference type="ARBA" id="ARBA00022679"/>
    </source>
</evidence>
<dbReference type="Pfam" id="PF22435">
    <property type="entry name" value="MRM3-like_sub_bind"/>
    <property type="match status" value="1"/>
</dbReference>
<dbReference type="PANTHER" id="PTHR43191">
    <property type="entry name" value="RRNA METHYLTRANSFERASE 3"/>
    <property type="match status" value="1"/>
</dbReference>
<dbReference type="InterPro" id="IPR053888">
    <property type="entry name" value="MRM3-like_sub_bind"/>
</dbReference>
<accession>A0A1M6JGL4</accession>
<keyword evidence="2 5" id="KW-0489">Methyltransferase</keyword>
<comment type="similarity">
    <text evidence="1">Belongs to the class IV-like SAM-binding methyltransferase superfamily. RNA methyltransferase TrmH family.</text>
</comment>